<dbReference type="Pfam" id="PF13424">
    <property type="entry name" value="TPR_12"/>
    <property type="match status" value="1"/>
</dbReference>
<dbReference type="Gene3D" id="1.25.40.10">
    <property type="entry name" value="Tetratricopeptide repeat domain"/>
    <property type="match status" value="1"/>
</dbReference>
<comment type="caution">
    <text evidence="4">The sequence shown here is derived from an EMBL/GenBank/DDBJ whole genome shotgun (WGS) entry which is preliminary data.</text>
</comment>
<dbReference type="Pfam" id="PF13181">
    <property type="entry name" value="TPR_8"/>
    <property type="match status" value="1"/>
</dbReference>
<evidence type="ECO:0000256" key="3">
    <source>
        <dbReference type="SAM" id="Phobius"/>
    </source>
</evidence>
<organism evidence="4 5">
    <name type="scientific">Candidatus Kaiserbacteria bacterium RIFCSPHIGHO2_12_FULL_53_13</name>
    <dbReference type="NCBI Taxonomy" id="1798502"/>
    <lineage>
        <taxon>Bacteria</taxon>
        <taxon>Candidatus Kaiseribacteriota</taxon>
    </lineage>
</organism>
<dbReference type="Proteomes" id="UP000176689">
    <property type="component" value="Unassembled WGS sequence"/>
</dbReference>
<proteinExistence type="predicted"/>
<dbReference type="InterPro" id="IPR011990">
    <property type="entry name" value="TPR-like_helical_dom_sf"/>
</dbReference>
<reference evidence="4 5" key="1">
    <citation type="journal article" date="2016" name="Nat. Commun.">
        <title>Thousands of microbial genomes shed light on interconnected biogeochemical processes in an aquifer system.</title>
        <authorList>
            <person name="Anantharaman K."/>
            <person name="Brown C.T."/>
            <person name="Hug L.A."/>
            <person name="Sharon I."/>
            <person name="Castelle C.J."/>
            <person name="Probst A.J."/>
            <person name="Thomas B.C."/>
            <person name="Singh A."/>
            <person name="Wilkins M.J."/>
            <person name="Karaoz U."/>
            <person name="Brodie E.L."/>
            <person name="Williams K.H."/>
            <person name="Hubbard S.S."/>
            <person name="Banfield J.F."/>
        </authorList>
    </citation>
    <scope>NUCLEOTIDE SEQUENCE [LARGE SCALE GENOMIC DNA]</scope>
</reference>
<feature type="region of interest" description="Disordered" evidence="2">
    <location>
        <begin position="32"/>
        <end position="66"/>
    </location>
</feature>
<evidence type="ECO:0000313" key="4">
    <source>
        <dbReference type="EMBL" id="OGG70061.1"/>
    </source>
</evidence>
<keyword evidence="3" id="KW-0812">Transmembrane</keyword>
<feature type="repeat" description="TPR" evidence="1">
    <location>
        <begin position="124"/>
        <end position="157"/>
    </location>
</feature>
<dbReference type="SUPFAM" id="SSF81901">
    <property type="entry name" value="HCP-like"/>
    <property type="match status" value="1"/>
</dbReference>
<feature type="compositionally biased region" description="Low complexity" evidence="2">
    <location>
        <begin position="52"/>
        <end position="66"/>
    </location>
</feature>
<feature type="compositionally biased region" description="Polar residues" evidence="2">
    <location>
        <begin position="36"/>
        <end position="47"/>
    </location>
</feature>
<dbReference type="InterPro" id="IPR019734">
    <property type="entry name" value="TPR_rpt"/>
</dbReference>
<evidence type="ECO:0000313" key="5">
    <source>
        <dbReference type="Proteomes" id="UP000176689"/>
    </source>
</evidence>
<name>A0A1F6E8W3_9BACT</name>
<protein>
    <submittedName>
        <fullName evidence="4">Uncharacterized protein</fullName>
    </submittedName>
</protein>
<keyword evidence="3" id="KW-1133">Transmembrane helix</keyword>
<accession>A0A1F6E8W3</accession>
<keyword evidence="3" id="KW-0472">Membrane</keyword>
<dbReference type="AlphaFoldDB" id="A0A1F6E8W3"/>
<dbReference type="PROSITE" id="PS50005">
    <property type="entry name" value="TPR"/>
    <property type="match status" value="1"/>
</dbReference>
<evidence type="ECO:0000256" key="2">
    <source>
        <dbReference type="SAM" id="MobiDB-lite"/>
    </source>
</evidence>
<sequence length="282" mass="30728">MPQSKIFGIFIVLLILIGAAVLLSKKPLSNGELPVPQTQESTESSTIPPAGISITPSDSSASSSYTISPIPVTSTAPAPSASSSPPSLTKDVAFSGDISAPVKNILSERIAKYRTLLSKNYSDLSTWMNLAIQYKTAGDYDSAREVWEYISRTHPRDITSLHNLGDLYQNFLKDYAKAESYYKLAISINPTQSINYLALHEIYRYSYRQDTSAAVDILKSGFTKVAGNQAIDLYTALGSYYESKNDKANAIVYYTKARDAVQKLGNTALVAQLDSAIAVLKQ</sequence>
<evidence type="ECO:0000256" key="1">
    <source>
        <dbReference type="PROSITE-ProRule" id="PRU00339"/>
    </source>
</evidence>
<feature type="transmembrane region" description="Helical" evidence="3">
    <location>
        <begin position="6"/>
        <end position="23"/>
    </location>
</feature>
<dbReference type="EMBL" id="MFLP01000025">
    <property type="protein sequence ID" value="OGG70061.1"/>
    <property type="molecule type" value="Genomic_DNA"/>
</dbReference>
<gene>
    <name evidence="4" type="ORF">A3F27_03280</name>
</gene>
<keyword evidence="1" id="KW-0802">TPR repeat</keyword>
<dbReference type="SMART" id="SM00028">
    <property type="entry name" value="TPR"/>
    <property type="match status" value="3"/>
</dbReference>